<organism evidence="1 2">
    <name type="scientific">Schistosoma rodhaini</name>
    <dbReference type="NCBI Taxonomy" id="6188"/>
    <lineage>
        <taxon>Eukaryota</taxon>
        <taxon>Metazoa</taxon>
        <taxon>Spiralia</taxon>
        <taxon>Lophotrochozoa</taxon>
        <taxon>Platyhelminthes</taxon>
        <taxon>Trematoda</taxon>
        <taxon>Digenea</taxon>
        <taxon>Strigeidida</taxon>
        <taxon>Schistosomatoidea</taxon>
        <taxon>Schistosomatidae</taxon>
        <taxon>Schistosoma</taxon>
    </lineage>
</organism>
<name>A0AA85FNN8_9TREM</name>
<reference evidence="2" key="2">
    <citation type="submission" date="2023-11" db="UniProtKB">
        <authorList>
            <consortium name="WormBaseParasite"/>
        </authorList>
    </citation>
    <scope>IDENTIFICATION</scope>
</reference>
<keyword evidence="1" id="KW-1185">Reference proteome</keyword>
<accession>A0AA85FNN8</accession>
<evidence type="ECO:0000313" key="2">
    <source>
        <dbReference type="WBParaSite" id="SRDH1_58590.2"/>
    </source>
</evidence>
<dbReference type="AlphaFoldDB" id="A0AA85FNN8"/>
<evidence type="ECO:0000313" key="1">
    <source>
        <dbReference type="Proteomes" id="UP000050792"/>
    </source>
</evidence>
<proteinExistence type="predicted"/>
<dbReference type="WBParaSite" id="SRDH1_58590.2">
    <property type="protein sequence ID" value="SRDH1_58590.2"/>
    <property type="gene ID" value="SRDH1_58590"/>
</dbReference>
<reference evidence="1" key="1">
    <citation type="submission" date="2022-06" db="EMBL/GenBank/DDBJ databases">
        <authorList>
            <person name="Berger JAMES D."/>
            <person name="Berger JAMES D."/>
        </authorList>
    </citation>
    <scope>NUCLEOTIDE SEQUENCE [LARGE SCALE GENOMIC DNA]</scope>
</reference>
<sequence length="284" mass="32668">MIFYFSTYILFPIAFVRVLAYTDDLIDITFGQRDSAFLIRDNQSLKYDSSIRFASASNLDRYEIDASLGFLHSSLTVLGDKLIKNSKFHVTVHSFDTEISEETKTLHFLCHASYYGKFSELGFESGNMCCIISINVSYFKELTSCVLVIDHLSENWICHASIQLPQALWKQNQSPEVTLAYTSSDFISNSYNKQQHDNHDNFKFCHLSLNHAKLSFVSIPSVSIAHTVPDAIRELGRSLLLQIPRRELKTNEEFLVTVRLKRFDDVSDFTLSFSRHVYAITYYT</sequence>
<protein>
    <submittedName>
        <fullName evidence="2">TMEM132 domain-containing protein</fullName>
    </submittedName>
</protein>
<dbReference type="Proteomes" id="UP000050792">
    <property type="component" value="Unassembled WGS sequence"/>
</dbReference>